<comment type="catalytic activity">
    <reaction evidence="9">
        <text>GTP + H2O = GDP + phosphate + H(+)</text>
        <dbReference type="Rhea" id="RHEA:19669"/>
        <dbReference type="ChEBI" id="CHEBI:15377"/>
        <dbReference type="ChEBI" id="CHEBI:15378"/>
        <dbReference type="ChEBI" id="CHEBI:37565"/>
        <dbReference type="ChEBI" id="CHEBI:43474"/>
        <dbReference type="ChEBI" id="CHEBI:58189"/>
    </reaction>
    <physiologicalReaction direction="left-to-right" evidence="9">
        <dbReference type="Rhea" id="RHEA:19670"/>
    </physiologicalReaction>
</comment>
<feature type="compositionally biased region" description="Acidic residues" evidence="11">
    <location>
        <begin position="415"/>
        <end position="448"/>
    </location>
</feature>
<keyword evidence="2" id="KW-0690">Ribosome biogenesis</keyword>
<evidence type="ECO:0000256" key="7">
    <source>
        <dbReference type="ARBA" id="ARBA00023134"/>
    </source>
</evidence>
<dbReference type="InterPro" id="IPR027417">
    <property type="entry name" value="P-loop_NTPase"/>
</dbReference>
<evidence type="ECO:0000256" key="10">
    <source>
        <dbReference type="ARBA" id="ARBA00061391"/>
    </source>
</evidence>
<feature type="compositionally biased region" description="Basic and acidic residues" evidence="11">
    <location>
        <begin position="1128"/>
        <end position="1148"/>
    </location>
</feature>
<dbReference type="Gene3D" id="3.40.50.300">
    <property type="entry name" value="P-loop containing nucleotide triphosphate hydrolases"/>
    <property type="match status" value="1"/>
</dbReference>
<dbReference type="Pfam" id="PF04950">
    <property type="entry name" value="RIBIOP_C"/>
    <property type="match status" value="1"/>
</dbReference>
<dbReference type="SMART" id="SM01362">
    <property type="entry name" value="DUF663"/>
    <property type="match status" value="1"/>
</dbReference>
<keyword evidence="4" id="KW-0547">Nucleotide-binding</keyword>
<dbReference type="GO" id="GO:0034511">
    <property type="term" value="F:U3 snoRNA binding"/>
    <property type="evidence" value="ECO:0007669"/>
    <property type="project" value="TreeGrafter"/>
</dbReference>
<dbReference type="eggNOG" id="KOG1951">
    <property type="taxonomic scope" value="Eukaryota"/>
</dbReference>
<dbReference type="GO" id="GO:0030686">
    <property type="term" value="C:90S preribosome"/>
    <property type="evidence" value="ECO:0007669"/>
    <property type="project" value="TreeGrafter"/>
</dbReference>
<dbReference type="SMART" id="SM00785">
    <property type="entry name" value="AARP2CN"/>
    <property type="match status" value="1"/>
</dbReference>
<keyword evidence="6" id="KW-0067">ATP-binding</keyword>
<keyword evidence="8" id="KW-0539">Nucleus</keyword>
<evidence type="ECO:0000313" key="15">
    <source>
        <dbReference type="Proteomes" id="UP000000673"/>
    </source>
</evidence>
<dbReference type="VEuPathDB" id="VectorBase:ADAR2_006435"/>
<dbReference type="HOGENOM" id="CLU_002486_0_0_1"/>
<reference evidence="13" key="3">
    <citation type="journal article" date="2013" name="Nucleic Acids Res.">
        <title>The genome of Anopheles darlingi, the main neotropical malaria vector.</title>
        <authorList>
            <person name="Marinotti O."/>
            <person name="Cerqueira G.C."/>
            <person name="de Almeida L.G."/>
            <person name="Ferro M.I."/>
            <person name="Loreto E.L."/>
            <person name="Zaha A."/>
            <person name="Teixeira S.M."/>
            <person name="Wespiser A.R."/>
            <person name="Almeida E Silva A."/>
            <person name="Schlindwein A.D."/>
            <person name="Pacheco A.C."/>
            <person name="Silva A.L."/>
            <person name="Graveley B.R."/>
            <person name="Walenz B.P."/>
            <person name="Lima Bde A."/>
            <person name="Ribeiro C.A."/>
            <person name="Nunes-Silva C.G."/>
            <person name="de Carvalho C.R."/>
            <person name="Soares C.M."/>
            <person name="de Menezes C.B."/>
            <person name="Matiolli C."/>
            <person name="Caffrey D."/>
            <person name="Araujo D.A."/>
            <person name="de Oliveira D.M."/>
            <person name="Golenbock D."/>
            <person name="Grisard E.C."/>
            <person name="Fantinatti-Garboggini F."/>
            <person name="de Carvalho F.M."/>
            <person name="Barcellos F.G."/>
            <person name="Prosdocimi F."/>
            <person name="May G."/>
            <person name="Azevedo Junior G.M."/>
            <person name="Guimaraes G.M."/>
            <person name="Goldman G.H."/>
            <person name="Padilha I.Q."/>
            <person name="Batista Jda S."/>
            <person name="Ferro J.A."/>
            <person name="Ribeiro J.M."/>
            <person name="Fietto J.L."/>
            <person name="Dabbas K.M."/>
            <person name="Cerdeira L."/>
            <person name="Agnez-Lima L.F."/>
            <person name="Brocchi M."/>
            <person name="de Carvalho M.O."/>
            <person name="Teixeira Mde M."/>
            <person name="Diniz Maia Mde M."/>
            <person name="Goldman M.H."/>
            <person name="Cruz Schneider M.P."/>
            <person name="Felipe M.S."/>
            <person name="Hungria M."/>
            <person name="Nicolas M.F."/>
            <person name="Pereira M."/>
            <person name="Montes M.A."/>
            <person name="Cantao M.E."/>
            <person name="Vincentz M."/>
            <person name="Rafael M.S."/>
            <person name="Silverman N."/>
            <person name="Stoco P.H."/>
            <person name="Souza R.C."/>
            <person name="Vicentini R."/>
            <person name="Gazzinelli R.T."/>
            <person name="Neves Rde O."/>
            <person name="Silva R."/>
            <person name="Astolfi-Filho S."/>
            <person name="Maciel T.E."/>
            <person name="Urmenyi T.P."/>
            <person name="Tadei W.P."/>
            <person name="Camargo E.P."/>
            <person name="de Vasconcelos A.T."/>
        </authorList>
    </citation>
    <scope>NUCLEOTIDE SEQUENCE</scope>
</reference>
<dbReference type="GO" id="GO:0032040">
    <property type="term" value="C:small-subunit processome"/>
    <property type="evidence" value="ECO:0007669"/>
    <property type="project" value="UniProtKB-ARBA"/>
</dbReference>
<reference evidence="13 15" key="1">
    <citation type="journal article" date="2010" name="BMC Genomics">
        <title>Combination of measures distinguishes pre-miRNAs from other stem-loops in the genome of the newly sequenced Anopheles darlingi.</title>
        <authorList>
            <person name="Mendes N.D."/>
            <person name="Freitas A.T."/>
            <person name="Vasconcelos A.T."/>
            <person name="Sagot M.F."/>
        </authorList>
    </citation>
    <scope>NUCLEOTIDE SEQUENCE</scope>
</reference>
<accession>W5JCC2</accession>
<feature type="compositionally biased region" description="Basic and acidic residues" evidence="11">
    <location>
        <begin position="48"/>
        <end position="57"/>
    </location>
</feature>
<evidence type="ECO:0000313" key="13">
    <source>
        <dbReference type="EMBL" id="ETN61756.1"/>
    </source>
</evidence>
<feature type="region of interest" description="Disordered" evidence="11">
    <location>
        <begin position="1"/>
        <end position="57"/>
    </location>
</feature>
<evidence type="ECO:0000256" key="11">
    <source>
        <dbReference type="SAM" id="MobiDB-lite"/>
    </source>
</evidence>
<evidence type="ECO:0000256" key="8">
    <source>
        <dbReference type="ARBA" id="ARBA00023242"/>
    </source>
</evidence>
<sequence>MADDADHGDKKKAHKKRHSGVKADKKKAKNKPTDRTKNPKAFAITKARSAEKRFRRKEDIITKKQHIPLVDKTPEEPPPVLVAVVGPPKVGKTTLIMNLIKNFTKTNVHNVCGPITVVTSKKRRITLIECNNDINSMIDIAKSVDLVLLMVDASFGFEMEIFEFLNICQVHGMPKIMGILNHLDMIKNAKTLKMQKKVLKHRFWTEVYDGAKLFYLSGLIHGEYLKNEIRNLGRFISVMKFRPLTWRGAHSYLLADRMEDITNTEQIRLNPKCDREVVLYGYVRGVPLKKENMVHIAGLGDMHIEELSALPDPCPLPSREKKRNLLEKERLLYAPMSGVGGIVYDKDAVYIELQGSHSHKSASKNAEQQQIVESFIGKKETFDVTIDNQEFRLFSDGDVIKSSEFVDKTRKVAASDDEEEADDDEDDDQLASEEDSGLEDNEDSDNEATDAKGARLGWIPEEDEDDDDDQSGSGSDDDDDEDDLIVNKRSGYLSSDDENTAAGGNTMAWKDGLAERARREYLERQATTKSLMKIVYGVFSKAHQRAKAKAAEEAAEGGSEEEDEEDEGLLGGIFKSLAQKQAELQKKKSVQDVDECCFFEEYGDGVRDWTTEENKELIKNCFVTGKWKASEDAEELLQLDDMSDGDSEVYGDFEDLETGEKHQAAKSAKGTPAKDGKEKEGETPKEGNEESSALGKRKMTRMEEKNMTRAELMAKKMKLKAKFDSEYDNPEKDDQHIEGDHQYYEKLKADALRQSELNKKEFSKLDEDVRLNIEGHRAGLYVRMSFRKVAAEFVTHFDANYPILIGGLNMAEENVGFVSCKVKKHRWYKKTLKTGDPLIVSLGWRRFQTIPIYAKVEDDFKHRYLKYTPNHVTCSMSFWGPITPQNTGFMAIQSVAYDQKEVRKLGFRVAATGAVSETDKSVEIMKKLKLIGTPSKIYQKTAFIQGMFNSTLEVAKFEGAKIRTVSGIRGQIKKACPPEGSYRATFEDRIQLSDIVFCRTWFKVKVPTFYAPVTNLLLPPEQKSQWIGMKTLGQLKREKDLHFEAKEDSSYKPIVREKLAFRPLVIPKSLQKALPYKDKPKLGPTNPKKSIESERVAVIQSPHEQKVAKMMKMIRTNFKSKQVKQQRLGRERTKQYKKQKLNEDFRKLQRQKELKKKVFKAISKMDAQNEDKLKSGRK</sequence>
<dbReference type="Proteomes" id="UP000000673">
    <property type="component" value="Unassembled WGS sequence"/>
</dbReference>
<keyword evidence="7" id="KW-0342">GTP-binding</keyword>
<reference evidence="13" key="2">
    <citation type="submission" date="2010-05" db="EMBL/GenBank/DDBJ databases">
        <authorList>
            <person name="Almeida L.G."/>
            <person name="Nicolas M.F."/>
            <person name="Souza R.C."/>
            <person name="Vasconcelos A.T.R."/>
        </authorList>
    </citation>
    <scope>NUCLEOTIDE SEQUENCE</scope>
</reference>
<organism evidence="13">
    <name type="scientific">Anopheles darlingi</name>
    <name type="common">Mosquito</name>
    <dbReference type="NCBI Taxonomy" id="43151"/>
    <lineage>
        <taxon>Eukaryota</taxon>
        <taxon>Metazoa</taxon>
        <taxon>Ecdysozoa</taxon>
        <taxon>Arthropoda</taxon>
        <taxon>Hexapoda</taxon>
        <taxon>Insecta</taxon>
        <taxon>Pterygota</taxon>
        <taxon>Neoptera</taxon>
        <taxon>Endopterygota</taxon>
        <taxon>Diptera</taxon>
        <taxon>Nematocera</taxon>
        <taxon>Culicoidea</taxon>
        <taxon>Culicidae</taxon>
        <taxon>Anophelinae</taxon>
        <taxon>Anopheles</taxon>
    </lineage>
</organism>
<comment type="similarity">
    <text evidence="10">Belongs to the TRAFAC class translation factor GTPase superfamily. Bms1-like GTPase family. BMS1 subfamily.</text>
</comment>
<dbReference type="PANTHER" id="PTHR12858:SF2">
    <property type="entry name" value="RIBOSOME BIOGENESIS PROTEIN BMS1 HOMOLOG"/>
    <property type="match status" value="1"/>
</dbReference>
<dbReference type="Pfam" id="PF08142">
    <property type="entry name" value="AARP2CN"/>
    <property type="match status" value="1"/>
</dbReference>
<gene>
    <name evidence="13" type="ORF">AND_006578</name>
</gene>
<feature type="domain" description="Bms1-type G" evidence="12">
    <location>
        <begin position="78"/>
        <end position="242"/>
    </location>
</feature>
<dbReference type="CDD" id="cd01882">
    <property type="entry name" value="BMS1"/>
    <property type="match status" value="1"/>
</dbReference>
<evidence type="ECO:0000256" key="5">
    <source>
        <dbReference type="ARBA" id="ARBA00022801"/>
    </source>
</evidence>
<comment type="subcellular location">
    <subcellularLocation>
        <location evidence="1">Nucleus</location>
        <location evidence="1">Nucleolus</location>
    </subcellularLocation>
</comment>
<feature type="compositionally biased region" description="Basic and acidic residues" evidence="11">
    <location>
        <begin position="672"/>
        <end position="688"/>
    </location>
</feature>
<dbReference type="InterPro" id="IPR012948">
    <property type="entry name" value="AARP2CN"/>
</dbReference>
<dbReference type="FunFam" id="3.40.50.300:FF:000105">
    <property type="entry name" value="BMS1 ribosome biogenesis factor"/>
    <property type="match status" value="1"/>
</dbReference>
<dbReference type="InterPro" id="IPR007034">
    <property type="entry name" value="BMS1_TSR1_C"/>
</dbReference>
<reference evidence="14" key="4">
    <citation type="submission" date="2015-06" db="UniProtKB">
        <authorList>
            <consortium name="EnsemblMetazoa"/>
        </authorList>
    </citation>
    <scope>IDENTIFICATION</scope>
</reference>
<keyword evidence="3" id="KW-0597">Phosphoprotein</keyword>
<feature type="region of interest" description="Disordered" evidence="11">
    <location>
        <begin position="1119"/>
        <end position="1148"/>
    </location>
</feature>
<evidence type="ECO:0000256" key="1">
    <source>
        <dbReference type="ARBA" id="ARBA00004604"/>
    </source>
</evidence>
<dbReference type="GO" id="GO:0000462">
    <property type="term" value="P:maturation of SSU-rRNA from tricistronic rRNA transcript (SSU-rRNA, 5.8S rRNA, LSU-rRNA)"/>
    <property type="evidence" value="ECO:0007669"/>
    <property type="project" value="TreeGrafter"/>
</dbReference>
<dbReference type="PANTHER" id="PTHR12858">
    <property type="entry name" value="RIBOSOME BIOGENESIS PROTEIN"/>
    <property type="match status" value="1"/>
</dbReference>
<evidence type="ECO:0000256" key="6">
    <source>
        <dbReference type="ARBA" id="ARBA00022840"/>
    </source>
</evidence>
<feature type="compositionally biased region" description="Acidic residues" evidence="11">
    <location>
        <begin position="460"/>
        <end position="484"/>
    </location>
</feature>
<dbReference type="GO" id="GO:0005654">
    <property type="term" value="C:nucleoplasm"/>
    <property type="evidence" value="ECO:0007669"/>
    <property type="project" value="UniProtKB-ARBA"/>
</dbReference>
<keyword evidence="5" id="KW-0378">Hydrolase</keyword>
<feature type="compositionally biased region" description="Acidic residues" evidence="11">
    <location>
        <begin position="553"/>
        <end position="568"/>
    </location>
</feature>
<dbReference type="AlphaFoldDB" id="W5JCC2"/>
<evidence type="ECO:0000256" key="4">
    <source>
        <dbReference type="ARBA" id="ARBA00022741"/>
    </source>
</evidence>
<feature type="region of interest" description="Disordered" evidence="11">
    <location>
        <begin position="549"/>
        <end position="570"/>
    </location>
</feature>
<keyword evidence="15" id="KW-1185">Reference proteome</keyword>
<feature type="compositionally biased region" description="Basic residues" evidence="11">
    <location>
        <begin position="10"/>
        <end position="30"/>
    </location>
</feature>
<dbReference type="EnsemblMetazoa" id="ADAC006578-RA">
    <property type="protein sequence ID" value="ADAC006578-PA"/>
    <property type="gene ID" value="ADAC006578"/>
</dbReference>
<evidence type="ECO:0000259" key="12">
    <source>
        <dbReference type="PROSITE" id="PS51714"/>
    </source>
</evidence>
<dbReference type="InterPro" id="IPR030387">
    <property type="entry name" value="G_Bms1/Tsr1_dom"/>
</dbReference>
<proteinExistence type="inferred from homology"/>
<dbReference type="GO" id="GO:0003924">
    <property type="term" value="F:GTPase activity"/>
    <property type="evidence" value="ECO:0007669"/>
    <property type="project" value="TreeGrafter"/>
</dbReference>
<dbReference type="OMA" id="KLHVPMV"/>
<dbReference type="FunCoup" id="W5JCC2">
    <property type="interactions" value="2225"/>
</dbReference>
<evidence type="ECO:0000256" key="9">
    <source>
        <dbReference type="ARBA" id="ARBA00049117"/>
    </source>
</evidence>
<name>W5JCC2_ANODA</name>
<dbReference type="STRING" id="43151.W5JCC2"/>
<dbReference type="GO" id="GO:0000479">
    <property type="term" value="P:endonucleolytic cleavage of tricistronic rRNA transcript (SSU-rRNA, 5.8S rRNA, LSU-rRNA)"/>
    <property type="evidence" value="ECO:0007669"/>
    <property type="project" value="TreeGrafter"/>
</dbReference>
<dbReference type="InterPro" id="IPR039761">
    <property type="entry name" value="Bms1/Tsr1"/>
</dbReference>
<protein>
    <submittedName>
        <fullName evidence="13">Ribosome biogenesis protein</fullName>
    </submittedName>
</protein>
<feature type="region of interest" description="Disordered" evidence="11">
    <location>
        <begin position="409"/>
        <end position="511"/>
    </location>
</feature>
<dbReference type="GO" id="GO:0005524">
    <property type="term" value="F:ATP binding"/>
    <property type="evidence" value="ECO:0007669"/>
    <property type="project" value="UniProtKB-KW"/>
</dbReference>
<evidence type="ECO:0000256" key="3">
    <source>
        <dbReference type="ARBA" id="ARBA00022553"/>
    </source>
</evidence>
<evidence type="ECO:0000313" key="14">
    <source>
        <dbReference type="EnsemblMetazoa" id="ADAC006578-PA"/>
    </source>
</evidence>
<dbReference type="EMBL" id="ADMH02001620">
    <property type="protein sequence ID" value="ETN61756.1"/>
    <property type="molecule type" value="Genomic_DNA"/>
</dbReference>
<dbReference type="GO" id="GO:0005525">
    <property type="term" value="F:GTP binding"/>
    <property type="evidence" value="ECO:0007669"/>
    <property type="project" value="UniProtKB-KW"/>
</dbReference>
<feature type="region of interest" description="Disordered" evidence="11">
    <location>
        <begin position="659"/>
        <end position="696"/>
    </location>
</feature>
<dbReference type="PROSITE" id="PS51714">
    <property type="entry name" value="G_BMS1"/>
    <property type="match status" value="1"/>
</dbReference>
<evidence type="ECO:0000256" key="2">
    <source>
        <dbReference type="ARBA" id="ARBA00022517"/>
    </source>
</evidence>
<dbReference type="InterPro" id="IPR037875">
    <property type="entry name" value="Bms1_N"/>
</dbReference>
<dbReference type="SUPFAM" id="SSF52540">
    <property type="entry name" value="P-loop containing nucleoside triphosphate hydrolases"/>
    <property type="match status" value="1"/>
</dbReference>
<dbReference type="VEuPathDB" id="VectorBase:ADAC006578"/>